<proteinExistence type="predicted"/>
<dbReference type="AlphaFoldDB" id="A0A835RVF1"/>
<sequence>MLFKETLESNSKVDHQIHKGFEDKASSTRRSENQVPGHCYLPFHPQEDHCLTPESFYHLFLPEYFAVRKVFIQIFFGQCPANRFWLR</sequence>
<protein>
    <submittedName>
        <fullName evidence="1">Uncharacterized protein</fullName>
    </submittedName>
</protein>
<keyword evidence="2" id="KW-1185">Reference proteome</keyword>
<gene>
    <name evidence="1" type="ORF">HPP92_003956</name>
</gene>
<name>A0A835RVF1_VANPL</name>
<reference evidence="1 2" key="1">
    <citation type="journal article" date="2020" name="Nat. Food">
        <title>A phased Vanilla planifolia genome enables genetic improvement of flavour and production.</title>
        <authorList>
            <person name="Hasing T."/>
            <person name="Tang H."/>
            <person name="Brym M."/>
            <person name="Khazi F."/>
            <person name="Huang T."/>
            <person name="Chambers A.H."/>
        </authorList>
    </citation>
    <scope>NUCLEOTIDE SEQUENCE [LARGE SCALE GENOMIC DNA]</scope>
    <source>
        <tissue evidence="1">Leaf</tissue>
    </source>
</reference>
<evidence type="ECO:0000313" key="2">
    <source>
        <dbReference type="Proteomes" id="UP000636800"/>
    </source>
</evidence>
<dbReference type="Proteomes" id="UP000636800">
    <property type="component" value="Chromosome 1"/>
</dbReference>
<dbReference type="OrthoDB" id="10248446at2759"/>
<organism evidence="1 2">
    <name type="scientific">Vanilla planifolia</name>
    <name type="common">Vanilla</name>
    <dbReference type="NCBI Taxonomy" id="51239"/>
    <lineage>
        <taxon>Eukaryota</taxon>
        <taxon>Viridiplantae</taxon>
        <taxon>Streptophyta</taxon>
        <taxon>Embryophyta</taxon>
        <taxon>Tracheophyta</taxon>
        <taxon>Spermatophyta</taxon>
        <taxon>Magnoliopsida</taxon>
        <taxon>Liliopsida</taxon>
        <taxon>Asparagales</taxon>
        <taxon>Orchidaceae</taxon>
        <taxon>Vanilloideae</taxon>
        <taxon>Vanilleae</taxon>
        <taxon>Vanilla</taxon>
    </lineage>
</organism>
<dbReference type="EMBL" id="JADCNL010000001">
    <property type="protein sequence ID" value="KAG0499265.1"/>
    <property type="molecule type" value="Genomic_DNA"/>
</dbReference>
<evidence type="ECO:0000313" key="1">
    <source>
        <dbReference type="EMBL" id="KAG0499265.1"/>
    </source>
</evidence>
<accession>A0A835RVF1</accession>
<comment type="caution">
    <text evidence="1">The sequence shown here is derived from an EMBL/GenBank/DDBJ whole genome shotgun (WGS) entry which is preliminary data.</text>
</comment>